<feature type="compositionally biased region" description="Acidic residues" evidence="1">
    <location>
        <begin position="88"/>
        <end position="117"/>
    </location>
</feature>
<evidence type="ECO:0000313" key="3">
    <source>
        <dbReference type="Proteomes" id="UP000616769"/>
    </source>
</evidence>
<evidence type="ECO:0000313" key="2">
    <source>
        <dbReference type="EMBL" id="KPM04787.1"/>
    </source>
</evidence>
<protein>
    <submittedName>
        <fullName evidence="2">Uncharacterized protein</fullName>
    </submittedName>
</protein>
<dbReference type="Proteomes" id="UP000616769">
    <property type="component" value="Unassembled WGS sequence"/>
</dbReference>
<comment type="caution">
    <text evidence="2">The sequence shown here is derived from an EMBL/GenBank/DDBJ whole genome shotgun (WGS) entry which is preliminary data.</text>
</comment>
<dbReference type="EMBL" id="JXLN01009960">
    <property type="protein sequence ID" value="KPM04787.1"/>
    <property type="molecule type" value="Genomic_DNA"/>
</dbReference>
<feature type="compositionally biased region" description="Basic and acidic residues" evidence="1">
    <location>
        <begin position="118"/>
        <end position="140"/>
    </location>
</feature>
<accession>A0A132A1E4</accession>
<gene>
    <name evidence="2" type="ORF">QR98_0032410</name>
</gene>
<proteinExistence type="predicted"/>
<dbReference type="VEuPathDB" id="VectorBase:SSCA005992"/>
<dbReference type="AlphaFoldDB" id="A0A132A1E4"/>
<feature type="compositionally biased region" description="Low complexity" evidence="1">
    <location>
        <begin position="193"/>
        <end position="205"/>
    </location>
</feature>
<organism evidence="2 3">
    <name type="scientific">Sarcoptes scabiei</name>
    <name type="common">Itch mite</name>
    <name type="synonym">Acarus scabiei</name>
    <dbReference type="NCBI Taxonomy" id="52283"/>
    <lineage>
        <taxon>Eukaryota</taxon>
        <taxon>Metazoa</taxon>
        <taxon>Ecdysozoa</taxon>
        <taxon>Arthropoda</taxon>
        <taxon>Chelicerata</taxon>
        <taxon>Arachnida</taxon>
        <taxon>Acari</taxon>
        <taxon>Acariformes</taxon>
        <taxon>Sarcoptiformes</taxon>
        <taxon>Astigmata</taxon>
        <taxon>Psoroptidia</taxon>
        <taxon>Sarcoptoidea</taxon>
        <taxon>Sarcoptidae</taxon>
        <taxon>Sarcoptinae</taxon>
        <taxon>Sarcoptes</taxon>
    </lineage>
</organism>
<name>A0A132A1E4_SARSC</name>
<feature type="region of interest" description="Disordered" evidence="1">
    <location>
        <begin position="88"/>
        <end position="154"/>
    </location>
</feature>
<feature type="region of interest" description="Disordered" evidence="1">
    <location>
        <begin position="193"/>
        <end position="214"/>
    </location>
</feature>
<evidence type="ECO:0000256" key="1">
    <source>
        <dbReference type="SAM" id="MobiDB-lite"/>
    </source>
</evidence>
<dbReference type="OrthoDB" id="25179at2759"/>
<reference evidence="2 3" key="1">
    <citation type="journal article" date="2015" name="Parasit. Vectors">
        <title>Draft genome of the scabies mite.</title>
        <authorList>
            <person name="Rider S.D.Jr."/>
            <person name="Morgan M.S."/>
            <person name="Arlian L.G."/>
        </authorList>
    </citation>
    <scope>NUCLEOTIDE SEQUENCE [LARGE SCALE GENOMIC DNA]</scope>
    <source>
        <strain evidence="2">Arlian Lab</strain>
    </source>
</reference>
<sequence length="255" mass="29273">MEPSVISALSAYLDELRYFNAEKFIKEIDLMLIYFEDAIRKDKIELLNGSCNILIETIAINCVRLRDAYRHLQQIQISLHLLSNINQTDDEDENDDDDDEDCDGDDEDRNVLDDDDQGDGRKNSNDSNNRKKSSDSLETKRSRKKKSMNDHKMTTTTKLIVDATTKLNRNLSELVKWSDDLYLQQHSDCLNNTNNDSDANGNVNGTNESKFDDVDSTTASKTTRYKTMIDFGTKISKKVLISFKVSDREMDHLIH</sequence>